<dbReference type="PANTHER" id="PTHR46363">
    <property type="entry name" value="DEOXYRIBONUCLEASE TATDN2-RELATED"/>
    <property type="match status" value="1"/>
</dbReference>
<feature type="region of interest" description="Disordered" evidence="3">
    <location>
        <begin position="949"/>
        <end position="1013"/>
    </location>
</feature>
<feature type="region of interest" description="Disordered" evidence="3">
    <location>
        <begin position="1146"/>
        <end position="1208"/>
    </location>
</feature>
<evidence type="ECO:0000313" key="4">
    <source>
        <dbReference type="Proteomes" id="UP000694888"/>
    </source>
</evidence>
<feature type="compositionally biased region" description="Basic and acidic residues" evidence="3">
    <location>
        <begin position="623"/>
        <end position="634"/>
    </location>
</feature>
<reference evidence="5" key="1">
    <citation type="submission" date="2025-08" db="UniProtKB">
        <authorList>
            <consortium name="RefSeq"/>
        </authorList>
    </citation>
    <scope>IDENTIFICATION</scope>
</reference>
<dbReference type="Pfam" id="PF01026">
    <property type="entry name" value="TatD_DNase"/>
    <property type="match status" value="1"/>
</dbReference>
<dbReference type="SUPFAM" id="SSF51556">
    <property type="entry name" value="Metallo-dependent hydrolases"/>
    <property type="match status" value="1"/>
</dbReference>
<gene>
    <name evidence="5" type="primary">LOC101849798</name>
</gene>
<feature type="compositionally biased region" description="Polar residues" evidence="3">
    <location>
        <begin position="1031"/>
        <end position="1047"/>
    </location>
</feature>
<dbReference type="PROSITE" id="PS01091">
    <property type="entry name" value="TATD_3"/>
    <property type="match status" value="1"/>
</dbReference>
<feature type="region of interest" description="Disordered" evidence="3">
    <location>
        <begin position="401"/>
        <end position="432"/>
    </location>
</feature>
<feature type="compositionally biased region" description="Polar residues" evidence="3">
    <location>
        <begin position="95"/>
        <end position="133"/>
    </location>
</feature>
<evidence type="ECO:0000313" key="5">
    <source>
        <dbReference type="RefSeq" id="XP_035828635.1"/>
    </source>
</evidence>
<evidence type="ECO:0000256" key="3">
    <source>
        <dbReference type="SAM" id="MobiDB-lite"/>
    </source>
</evidence>
<dbReference type="CDD" id="cd01310">
    <property type="entry name" value="TatD_DNAse"/>
    <property type="match status" value="1"/>
</dbReference>
<organism evidence="4 5">
    <name type="scientific">Aplysia californica</name>
    <name type="common">California sea hare</name>
    <dbReference type="NCBI Taxonomy" id="6500"/>
    <lineage>
        <taxon>Eukaryota</taxon>
        <taxon>Metazoa</taxon>
        <taxon>Spiralia</taxon>
        <taxon>Lophotrochozoa</taxon>
        <taxon>Mollusca</taxon>
        <taxon>Gastropoda</taxon>
        <taxon>Heterobranchia</taxon>
        <taxon>Euthyneura</taxon>
        <taxon>Tectipleura</taxon>
        <taxon>Aplysiida</taxon>
        <taxon>Aplysioidea</taxon>
        <taxon>Aplysiidae</taxon>
        <taxon>Aplysia</taxon>
    </lineage>
</organism>
<feature type="region of interest" description="Disordered" evidence="3">
    <location>
        <begin position="762"/>
        <end position="827"/>
    </location>
</feature>
<feature type="compositionally biased region" description="Basic and acidic residues" evidence="3">
    <location>
        <begin position="334"/>
        <end position="346"/>
    </location>
</feature>
<sequence>MSDENSSGPSLLFKKSLNQAMSSSGSWNKLGGEDRKRSGDDNRFTSVEVLSAEDSSTNDIIREGLKNIGRCNTAPAQGQKPRGMSLRGRGRFKRSSPSFLGSESRSSPTSLSNGMTQSSYGDGNTNVIPSSEHPSQEAEKSSAGCKLGNNILKGAVPAPDGNTRPESKSAPLAQHQVDSLDENSIDRTQNCTKDVISNTKHLSKVQVPKSLMSIEPLPAYQRLRASSLRRKDFDNEDNKAVKSADFRNKQRTEKTKHSRRGYSRNYNFEADNMKFRNEMKRGEKRQIFSGKQLTVQSRTACAERESNQRTNGKSSTFPCGDGRRQNPTRGEAGGSREPKANEKTDKINNNIVSTDIGRTVCDISCKNVTPTPTTEEDTSNQNVGAEKAMDFPNENETIERQDCHIPSHLSNSGSVKAREGNPRLDTASQEQFSEESSWCTTVVTTKFANNVDHEIKEKAEESAEALDVRESVNKTIKGLFHSYEKDTNSLELFDDRVTDSRVSYTSSEDSKELGHCFVSNSERDKENSSDSDRVSVSCDAKSEEEVASICEGSLSARVQKLSLDSVESHLQSGLEEQREMNGEDEGRQLPSVESGNTSDLCSKHSFETQYTSSVSEISSDVEVNDHTQSDEFGRSHARNFSPSGYEHEQMMPYPYHSYHNFVNPMYPDMTRWYSGWGGPAGWGGREDYMQGMMGAPYPWWHDSFQPRQFRVPVESVGSDRALDDVVTFIQMSLQEIEKYVKTLHSRQASVPMNAVITVQTSPSFPAGPHYSPPSAPSETESETHRRYGKNISPQMHGWAPPPQPLPTHRFPPSRSQPHSSSPHGVLPPAPPFSQWHEWYSHMMYGTSREAGASLAPDSSQQAYYPPQHYYRGQSGDGQHNFWAQEGRDKWPGPWMFPSGGYPERQRMSSSPPEELTEKDGVEGRHVYSPKPEYDGAIGAQQSLFDTREVSAKSTPLENDRRSSCSSASKRSRSSSRSRNQADKNGSSFSAEETSLVPPSKSSKQEAKRKAEANYRGSVSYFLNQEMLSNKWTTSPSSKSQGTTSQIVNKKPVRAYQREDEDGLHSSEVTPLFPAAAREATSLPSPAERHKFMPTLTRIGSTRTTQEEVPPIGCGYKGAWGLATQSPLSPPCKNEGDNTQGLHNVARQEQSSFLDSKSRRRSDPVRNASTYDSSDLRRDSLNRSLTGKRLESESEGSVTSSGSRRRAQAETNWRRIDFPRVCQPFAKFSDFQDWATAFVEGSKKYQHKFIDSHCHIDFMYSRLGLDRDTSYGLFREKHSSTFPVNYEGCVAVFCNPKTFLNTDTSLYPTIRALQNEEGVWFAFGCHPKSATEFMTNHQIGLKRLLSLKQTVALGEIGLDYSSGFDRHKVVQKEVFRVQLHIAVEHNLPLVIHCRDADDDCLSIMKEIVPREHKIHAHCFTRNWPTAQRWLNMFPNLWLGLTPLISYKTATSAIDTATNLPLNRLLLETDAPYFVPGTAHNVCYFNPQTPHTLFFWLGSPQFSHPGFALFTAEMVAKLQGVNVDEVLKACRENTRSMYGV</sequence>
<proteinExistence type="inferred from homology"/>
<comment type="similarity">
    <text evidence="1">Belongs to the metallo-dependent hydrolases superfamily. TatD-type hydrolase family.</text>
</comment>
<feature type="compositionally biased region" description="Basic and acidic residues" evidence="3">
    <location>
        <begin position="575"/>
        <end position="587"/>
    </location>
</feature>
<feature type="compositionally biased region" description="Basic and acidic residues" evidence="3">
    <location>
        <begin position="915"/>
        <end position="925"/>
    </location>
</feature>
<feature type="compositionally biased region" description="Basic and acidic residues" evidence="3">
    <location>
        <begin position="234"/>
        <end position="255"/>
    </location>
</feature>
<feature type="region of interest" description="Disordered" evidence="3">
    <location>
        <begin position="613"/>
        <end position="643"/>
    </location>
</feature>
<dbReference type="InterPro" id="IPR018228">
    <property type="entry name" value="DNase_TatD-rel_CS"/>
</dbReference>
<accession>A0ABM1W1U2</accession>
<dbReference type="InterPro" id="IPR032466">
    <property type="entry name" value="Metal_Hydrolase"/>
</dbReference>
<feature type="compositionally biased region" description="Polar residues" evidence="3">
    <location>
        <begin position="308"/>
        <end position="317"/>
    </location>
</feature>
<feature type="compositionally biased region" description="Polar residues" evidence="3">
    <location>
        <begin position="591"/>
        <end position="600"/>
    </location>
</feature>
<dbReference type="Proteomes" id="UP000694888">
    <property type="component" value="Unplaced"/>
</dbReference>
<dbReference type="PROSITE" id="PS01090">
    <property type="entry name" value="TATD_2"/>
    <property type="match status" value="1"/>
</dbReference>
<feature type="compositionally biased region" description="Low complexity" evidence="3">
    <location>
        <begin position="812"/>
        <end position="823"/>
    </location>
</feature>
<dbReference type="GeneID" id="101849798"/>
<feature type="compositionally biased region" description="Basic and acidic residues" evidence="3">
    <location>
        <begin position="1002"/>
        <end position="1012"/>
    </location>
</feature>
<dbReference type="InterPro" id="IPR001130">
    <property type="entry name" value="TatD-like"/>
</dbReference>
<keyword evidence="2" id="KW-0378">Hydrolase</keyword>
<feature type="region of interest" description="Disordered" evidence="3">
    <location>
        <begin position="295"/>
        <end position="346"/>
    </location>
</feature>
<feature type="compositionally biased region" description="Polar residues" evidence="3">
    <location>
        <begin position="982"/>
        <end position="992"/>
    </location>
</feature>
<evidence type="ECO:0000256" key="2">
    <source>
        <dbReference type="ARBA" id="ARBA00022801"/>
    </source>
</evidence>
<feature type="region of interest" description="Disordered" evidence="3">
    <location>
        <begin position="568"/>
        <end position="601"/>
    </location>
</feature>
<dbReference type="RefSeq" id="XP_035828635.1">
    <property type="nucleotide sequence ID" value="XM_035972742.1"/>
</dbReference>
<evidence type="ECO:0000256" key="1">
    <source>
        <dbReference type="ARBA" id="ARBA00009275"/>
    </source>
</evidence>
<feature type="region of interest" description="Disordered" evidence="3">
    <location>
        <begin position="234"/>
        <end position="265"/>
    </location>
</feature>
<dbReference type="Gene3D" id="3.20.20.140">
    <property type="entry name" value="Metal-dependent hydrolases"/>
    <property type="match status" value="1"/>
</dbReference>
<name>A0ABM1W1U2_APLCA</name>
<feature type="region of interest" description="Disordered" evidence="3">
    <location>
        <begin position="22"/>
        <end position="186"/>
    </location>
</feature>
<protein>
    <submittedName>
        <fullName evidence="5">Uncharacterized protein LOC101849798</fullName>
    </submittedName>
</protein>
<dbReference type="PANTHER" id="PTHR46363:SF1">
    <property type="entry name" value="DEOXYRIBONUCLEASE TATDN2-RELATED"/>
    <property type="match status" value="1"/>
</dbReference>
<feature type="compositionally biased region" description="Basic and acidic residues" evidence="3">
    <location>
        <begin position="31"/>
        <end position="43"/>
    </location>
</feature>
<feature type="region of interest" description="Disordered" evidence="3">
    <location>
        <begin position="851"/>
        <end position="935"/>
    </location>
</feature>
<dbReference type="PROSITE" id="PS01137">
    <property type="entry name" value="TATD_1"/>
    <property type="match status" value="1"/>
</dbReference>
<feature type="region of interest" description="Disordered" evidence="3">
    <location>
        <begin position="1031"/>
        <end position="1051"/>
    </location>
</feature>
<keyword evidence="4" id="KW-1185">Reference proteome</keyword>